<accession>A0A1Y1YHF7</accession>
<evidence type="ECO:0000256" key="1">
    <source>
        <dbReference type="SAM" id="Phobius"/>
    </source>
</evidence>
<keyword evidence="1" id="KW-1133">Transmembrane helix</keyword>
<dbReference type="OrthoDB" id="3726939at2759"/>
<comment type="caution">
    <text evidence="2">The sequence shown here is derived from an EMBL/GenBank/DDBJ whole genome shotgun (WGS) entry which is preliminary data.</text>
</comment>
<organism evidence="2 3">
    <name type="scientific">Clohesyomyces aquaticus</name>
    <dbReference type="NCBI Taxonomy" id="1231657"/>
    <lineage>
        <taxon>Eukaryota</taxon>
        <taxon>Fungi</taxon>
        <taxon>Dikarya</taxon>
        <taxon>Ascomycota</taxon>
        <taxon>Pezizomycotina</taxon>
        <taxon>Dothideomycetes</taxon>
        <taxon>Pleosporomycetidae</taxon>
        <taxon>Pleosporales</taxon>
        <taxon>Lindgomycetaceae</taxon>
        <taxon>Clohesyomyces</taxon>
    </lineage>
</organism>
<name>A0A1Y1YHF7_9PLEO</name>
<reference evidence="2 3" key="1">
    <citation type="submission" date="2016-07" db="EMBL/GenBank/DDBJ databases">
        <title>Pervasive Adenine N6-methylation of Active Genes in Fungi.</title>
        <authorList>
            <consortium name="DOE Joint Genome Institute"/>
            <person name="Mondo S.J."/>
            <person name="Dannebaum R.O."/>
            <person name="Kuo R.C."/>
            <person name="Labutti K."/>
            <person name="Haridas S."/>
            <person name="Kuo A."/>
            <person name="Salamov A."/>
            <person name="Ahrendt S.R."/>
            <person name="Lipzen A."/>
            <person name="Sullivan W."/>
            <person name="Andreopoulos W.B."/>
            <person name="Clum A."/>
            <person name="Lindquist E."/>
            <person name="Daum C."/>
            <person name="Ramamoorthy G.K."/>
            <person name="Gryganskyi A."/>
            <person name="Culley D."/>
            <person name="Magnuson J.K."/>
            <person name="James T.Y."/>
            <person name="O'Malley M.A."/>
            <person name="Stajich J.E."/>
            <person name="Spatafora J.W."/>
            <person name="Visel A."/>
            <person name="Grigoriev I.V."/>
        </authorList>
    </citation>
    <scope>NUCLEOTIDE SEQUENCE [LARGE SCALE GENOMIC DNA]</scope>
    <source>
        <strain evidence="2 3">CBS 115471</strain>
    </source>
</reference>
<protein>
    <submittedName>
        <fullName evidence="2">Uncharacterized protein</fullName>
    </submittedName>
</protein>
<dbReference type="Proteomes" id="UP000193144">
    <property type="component" value="Unassembled WGS sequence"/>
</dbReference>
<dbReference type="STRING" id="1231657.A0A1Y1YHF7"/>
<gene>
    <name evidence="2" type="ORF">BCR34DRAFT_448287</name>
</gene>
<keyword evidence="1" id="KW-0472">Membrane</keyword>
<feature type="non-terminal residue" evidence="2">
    <location>
        <position position="138"/>
    </location>
</feature>
<keyword evidence="3" id="KW-1185">Reference proteome</keyword>
<dbReference type="EMBL" id="MCFA01000242">
    <property type="protein sequence ID" value="ORX97054.1"/>
    <property type="molecule type" value="Genomic_DNA"/>
</dbReference>
<feature type="transmembrane region" description="Helical" evidence="1">
    <location>
        <begin position="106"/>
        <end position="126"/>
    </location>
</feature>
<feature type="non-terminal residue" evidence="2">
    <location>
        <position position="1"/>
    </location>
</feature>
<evidence type="ECO:0000313" key="2">
    <source>
        <dbReference type="EMBL" id="ORX97054.1"/>
    </source>
</evidence>
<sequence>DLLDDNQSGSGQSSNTEFYLHDPSTAFTNLDARNYTIDLGDLNIGLFERRFSLLWNTVWKLGWATDSVMGGELISSAGPGMVMLQNTTSQVTFPLPPVYRISGPWIALYFVSASVMFFVAVFSLFMHSRCHAPTILGF</sequence>
<dbReference type="AlphaFoldDB" id="A0A1Y1YHF7"/>
<keyword evidence="1" id="KW-0812">Transmembrane</keyword>
<proteinExistence type="predicted"/>
<evidence type="ECO:0000313" key="3">
    <source>
        <dbReference type="Proteomes" id="UP000193144"/>
    </source>
</evidence>